<dbReference type="STRING" id="283786.SAMN04487990_103145"/>
<name>A0A1H3WKB7_BIZPA</name>
<dbReference type="Gene3D" id="1.20.1440.60">
    <property type="entry name" value="23S rRNA-intervening sequence"/>
    <property type="match status" value="1"/>
</dbReference>
<dbReference type="NCBIfam" id="TIGR02436">
    <property type="entry name" value="four helix bundle protein"/>
    <property type="match status" value="1"/>
</dbReference>
<reference evidence="2" key="1">
    <citation type="submission" date="2016-10" db="EMBL/GenBank/DDBJ databases">
        <authorList>
            <person name="Varghese N."/>
            <person name="Submissions S."/>
        </authorList>
    </citation>
    <scope>NUCLEOTIDE SEQUENCE [LARGE SCALE GENOMIC DNA]</scope>
    <source>
        <strain evidence="2">DSM 23842</strain>
    </source>
</reference>
<organism evidence="1 2">
    <name type="scientific">Bizionia paragorgiae</name>
    <dbReference type="NCBI Taxonomy" id="283786"/>
    <lineage>
        <taxon>Bacteria</taxon>
        <taxon>Pseudomonadati</taxon>
        <taxon>Bacteroidota</taxon>
        <taxon>Flavobacteriia</taxon>
        <taxon>Flavobacteriales</taxon>
        <taxon>Flavobacteriaceae</taxon>
        <taxon>Bizionia</taxon>
    </lineage>
</organism>
<evidence type="ECO:0000313" key="2">
    <source>
        <dbReference type="Proteomes" id="UP000198846"/>
    </source>
</evidence>
<dbReference type="SUPFAM" id="SSF158446">
    <property type="entry name" value="IVS-encoded protein-like"/>
    <property type="match status" value="1"/>
</dbReference>
<dbReference type="InterPro" id="IPR012657">
    <property type="entry name" value="23S_rRNA-intervening_sequence"/>
</dbReference>
<dbReference type="OrthoDB" id="285993at2"/>
<keyword evidence="2" id="KW-1185">Reference proteome</keyword>
<protein>
    <submittedName>
        <fullName evidence="1">Four helix bundle protein</fullName>
    </submittedName>
</protein>
<dbReference type="AlphaFoldDB" id="A0A1H3WKB7"/>
<dbReference type="InterPro" id="IPR036583">
    <property type="entry name" value="23S_rRNA_IVS_sf"/>
</dbReference>
<proteinExistence type="predicted"/>
<dbReference type="Proteomes" id="UP000198846">
    <property type="component" value="Unassembled WGS sequence"/>
</dbReference>
<dbReference type="RefSeq" id="WP_092132312.1">
    <property type="nucleotide sequence ID" value="NZ_FNQK01000003.1"/>
</dbReference>
<evidence type="ECO:0000313" key="1">
    <source>
        <dbReference type="EMBL" id="SDZ87573.1"/>
    </source>
</evidence>
<gene>
    <name evidence="1" type="ORF">SAMN04487990_103145</name>
</gene>
<dbReference type="EMBL" id="FNQK01000003">
    <property type="protein sequence ID" value="SDZ87573.1"/>
    <property type="molecule type" value="Genomic_DNA"/>
</dbReference>
<dbReference type="Pfam" id="PF05635">
    <property type="entry name" value="23S_rRNA_IVP"/>
    <property type="match status" value="1"/>
</dbReference>
<sequence>MSDRKFDLSERLEDFAAEVILLYDKQPLSYAGDYLAKQLIRSSCSSALNYGEVLGAGTDKDKINKLRICLKELRESLRNLNIQIKAKLFSEADLAKLKNENDQLIRIIVTRIKNIN</sequence>
<accession>A0A1H3WKB7</accession>